<dbReference type="Gene3D" id="3.30.450.20">
    <property type="entry name" value="PAS domain"/>
    <property type="match status" value="2"/>
</dbReference>
<dbReference type="InterPro" id="IPR000727">
    <property type="entry name" value="T_SNARE_dom"/>
</dbReference>
<feature type="domain" description="T-SNARE coiled-coil homology" evidence="9">
    <location>
        <begin position="421"/>
        <end position="473"/>
    </location>
</feature>
<keyword evidence="11" id="KW-1185">Reference proteome</keyword>
<keyword evidence="2" id="KW-1003">Cell membrane</keyword>
<evidence type="ECO:0000256" key="3">
    <source>
        <dbReference type="ARBA" id="ARBA00023224"/>
    </source>
</evidence>
<sequence length="496" mass="53656">MAFSLWNTHAQNDSQILSALNRSQAIIKFSPDGVIESANKNFLNLMGYREDEVVGKHHRMFVDPEESAKADYAAFWDALRSGEFRTDEYRRVTKSGKSVWIQATYNPIMNDHGQVTGIVKLATDISAKKSKSSTAAGVITAINQSQAVIHFAMDGTIQEANENFCKTVGYESDEIVGKRHAIFVPEEERGPKYEAFWRALSEGKAQSGEFKRINKHGKPIYIQATYTPILNFRGKAYKVIKFATDITDRVLARNERQQVTAEIDRDLTSVEEIIRRAAQRAEEVARASAETSSSVENVASGSSQLANSVDEISQQASKAYQISEKAVDEARATNGHILKLSQSADQIGAIISLISDIAEQTNLLALNATIEAARAGEAGKGFAVVASEVKQLATQSAKASGDISKQISAVQDATRLVVSAIEGIEKIITDVNAISMSISGAVEEQAAVTRDISSNMMEATNAVGNISDGINTIAEATREVQGSTQKVKALSASIAS</sequence>
<dbReference type="SUPFAM" id="SSF58104">
    <property type="entry name" value="Methyl-accepting chemotaxis protein (MCP) signaling domain"/>
    <property type="match status" value="1"/>
</dbReference>
<protein>
    <submittedName>
        <fullName evidence="10">PAS domain S-box protein</fullName>
    </submittedName>
</protein>
<dbReference type="PANTHER" id="PTHR32089">
    <property type="entry name" value="METHYL-ACCEPTING CHEMOTAXIS PROTEIN MCPB"/>
    <property type="match status" value="1"/>
</dbReference>
<dbReference type="PROSITE" id="PS50192">
    <property type="entry name" value="T_SNARE"/>
    <property type="match status" value="1"/>
</dbReference>
<dbReference type="InterPro" id="IPR035965">
    <property type="entry name" value="PAS-like_dom_sf"/>
</dbReference>
<feature type="domain" description="PAC" evidence="8">
    <location>
        <begin position="206"/>
        <end position="258"/>
    </location>
</feature>
<dbReference type="InterPro" id="IPR000700">
    <property type="entry name" value="PAS-assoc_C"/>
</dbReference>
<dbReference type="PRINTS" id="PR00260">
    <property type="entry name" value="CHEMTRNSDUCR"/>
</dbReference>
<evidence type="ECO:0000259" key="8">
    <source>
        <dbReference type="PROSITE" id="PS50113"/>
    </source>
</evidence>
<feature type="domain" description="PAC" evidence="8">
    <location>
        <begin position="85"/>
        <end position="137"/>
    </location>
</feature>
<dbReference type="CDD" id="cd00130">
    <property type="entry name" value="PAS"/>
    <property type="match status" value="2"/>
</dbReference>
<dbReference type="SMART" id="SM00283">
    <property type="entry name" value="MA"/>
    <property type="match status" value="1"/>
</dbReference>
<evidence type="ECO:0000256" key="2">
    <source>
        <dbReference type="ARBA" id="ARBA00022519"/>
    </source>
</evidence>
<dbReference type="EMBL" id="JBHSSW010000017">
    <property type="protein sequence ID" value="MFC6199043.1"/>
    <property type="molecule type" value="Genomic_DNA"/>
</dbReference>
<dbReference type="Pfam" id="PF08447">
    <property type="entry name" value="PAS_3"/>
    <property type="match status" value="2"/>
</dbReference>
<dbReference type="SUPFAM" id="SSF55785">
    <property type="entry name" value="PYP-like sensor domain (PAS domain)"/>
    <property type="match status" value="2"/>
</dbReference>
<dbReference type="InterPro" id="IPR013655">
    <property type="entry name" value="PAS_fold_3"/>
</dbReference>
<reference evidence="11" key="1">
    <citation type="journal article" date="2019" name="Int. J. Syst. Evol. Microbiol.">
        <title>The Global Catalogue of Microorganisms (GCM) 10K type strain sequencing project: providing services to taxonomists for standard genome sequencing and annotation.</title>
        <authorList>
            <consortium name="The Broad Institute Genomics Platform"/>
            <consortium name="The Broad Institute Genome Sequencing Center for Infectious Disease"/>
            <person name="Wu L."/>
            <person name="Ma J."/>
        </authorList>
    </citation>
    <scope>NUCLEOTIDE SEQUENCE [LARGE SCALE GENOMIC DNA]</scope>
    <source>
        <strain evidence="11">CGMCC-1.15741</strain>
    </source>
</reference>
<dbReference type="Gene3D" id="1.10.287.950">
    <property type="entry name" value="Methyl-accepting chemotaxis protein"/>
    <property type="match status" value="1"/>
</dbReference>
<feature type="domain" description="PAS" evidence="7">
    <location>
        <begin position="12"/>
        <end position="82"/>
    </location>
</feature>
<dbReference type="SMART" id="SM00086">
    <property type="entry name" value="PAC"/>
    <property type="match status" value="2"/>
</dbReference>
<evidence type="ECO:0000259" key="6">
    <source>
        <dbReference type="PROSITE" id="PS50111"/>
    </source>
</evidence>
<gene>
    <name evidence="10" type="ORF">ACFQDM_13190</name>
</gene>
<dbReference type="Pfam" id="PF00015">
    <property type="entry name" value="MCPsignal"/>
    <property type="match status" value="1"/>
</dbReference>
<evidence type="ECO:0000256" key="5">
    <source>
        <dbReference type="PROSITE-ProRule" id="PRU00284"/>
    </source>
</evidence>
<comment type="subcellular location">
    <subcellularLocation>
        <location evidence="1">Cell inner membrane</location>
        <topology evidence="1">Multi-pass membrane protein</topology>
    </subcellularLocation>
</comment>
<proteinExistence type="inferred from homology"/>
<dbReference type="NCBIfam" id="TIGR00229">
    <property type="entry name" value="sensory_box"/>
    <property type="match status" value="2"/>
</dbReference>
<accession>A0ABW1SCF0</accession>
<dbReference type="InterPro" id="IPR004089">
    <property type="entry name" value="MCPsignal_dom"/>
</dbReference>
<dbReference type="PROSITE" id="PS50112">
    <property type="entry name" value="PAS"/>
    <property type="match status" value="2"/>
</dbReference>
<feature type="domain" description="Methyl-accepting transducer" evidence="6">
    <location>
        <begin position="259"/>
        <end position="488"/>
    </location>
</feature>
<keyword evidence="2" id="KW-0997">Cell inner membrane</keyword>
<evidence type="ECO:0000256" key="4">
    <source>
        <dbReference type="ARBA" id="ARBA00029447"/>
    </source>
</evidence>
<evidence type="ECO:0000256" key="1">
    <source>
        <dbReference type="ARBA" id="ARBA00004429"/>
    </source>
</evidence>
<comment type="caution">
    <text evidence="10">The sequence shown here is derived from an EMBL/GenBank/DDBJ whole genome shotgun (WGS) entry which is preliminary data.</text>
</comment>
<dbReference type="Proteomes" id="UP001596303">
    <property type="component" value="Unassembled WGS sequence"/>
</dbReference>
<dbReference type="PANTHER" id="PTHR32089:SF112">
    <property type="entry name" value="LYSOZYME-LIKE PROTEIN-RELATED"/>
    <property type="match status" value="1"/>
</dbReference>
<evidence type="ECO:0000313" key="11">
    <source>
        <dbReference type="Proteomes" id="UP001596303"/>
    </source>
</evidence>
<name>A0ABW1SCF0_9PROT</name>
<dbReference type="PROSITE" id="PS50113">
    <property type="entry name" value="PAC"/>
    <property type="match status" value="2"/>
</dbReference>
<dbReference type="PROSITE" id="PS50111">
    <property type="entry name" value="CHEMOTAXIS_TRANSDUC_2"/>
    <property type="match status" value="1"/>
</dbReference>
<comment type="similarity">
    <text evidence="4">Belongs to the methyl-accepting chemotaxis (MCP) protein family.</text>
</comment>
<dbReference type="InterPro" id="IPR004090">
    <property type="entry name" value="Chemotax_Me-accpt_rcpt"/>
</dbReference>
<evidence type="ECO:0000259" key="9">
    <source>
        <dbReference type="PROSITE" id="PS50192"/>
    </source>
</evidence>
<dbReference type="RefSeq" id="WP_377379776.1">
    <property type="nucleotide sequence ID" value="NZ_JBHSSW010000017.1"/>
</dbReference>
<feature type="domain" description="PAS" evidence="7">
    <location>
        <begin position="154"/>
        <end position="203"/>
    </location>
</feature>
<keyword evidence="3 5" id="KW-0807">Transducer</keyword>
<dbReference type="InterPro" id="IPR000014">
    <property type="entry name" value="PAS"/>
</dbReference>
<dbReference type="SMART" id="SM00091">
    <property type="entry name" value="PAS"/>
    <property type="match status" value="2"/>
</dbReference>
<evidence type="ECO:0000259" key="7">
    <source>
        <dbReference type="PROSITE" id="PS50112"/>
    </source>
</evidence>
<keyword evidence="2" id="KW-0472">Membrane</keyword>
<dbReference type="InterPro" id="IPR001610">
    <property type="entry name" value="PAC"/>
</dbReference>
<organism evidence="10 11">
    <name type="scientific">Ponticaulis profundi</name>
    <dbReference type="NCBI Taxonomy" id="2665222"/>
    <lineage>
        <taxon>Bacteria</taxon>
        <taxon>Pseudomonadati</taxon>
        <taxon>Pseudomonadota</taxon>
        <taxon>Alphaproteobacteria</taxon>
        <taxon>Hyphomonadales</taxon>
        <taxon>Hyphomonadaceae</taxon>
        <taxon>Ponticaulis</taxon>
    </lineage>
</organism>
<evidence type="ECO:0000313" key="10">
    <source>
        <dbReference type="EMBL" id="MFC6199043.1"/>
    </source>
</evidence>